<gene>
    <name evidence="9" type="ORF">ACFOUO_05705</name>
</gene>
<feature type="transmembrane region" description="Helical" evidence="8">
    <location>
        <begin position="296"/>
        <end position="317"/>
    </location>
</feature>
<evidence type="ECO:0000256" key="3">
    <source>
        <dbReference type="ARBA" id="ARBA00022475"/>
    </source>
</evidence>
<protein>
    <submittedName>
        <fullName evidence="9">Permease</fullName>
    </submittedName>
</protein>
<evidence type="ECO:0000256" key="8">
    <source>
        <dbReference type="SAM" id="Phobius"/>
    </source>
</evidence>
<reference evidence="10" key="1">
    <citation type="journal article" date="2019" name="Int. J. Syst. Evol. Microbiol.">
        <title>The Global Catalogue of Microorganisms (GCM) 10K type strain sequencing project: providing services to taxonomists for standard genome sequencing and annotation.</title>
        <authorList>
            <consortium name="The Broad Institute Genomics Platform"/>
            <consortium name="The Broad Institute Genome Sequencing Center for Infectious Disease"/>
            <person name="Wu L."/>
            <person name="Ma J."/>
        </authorList>
    </citation>
    <scope>NUCLEOTIDE SEQUENCE [LARGE SCALE GENOMIC DNA]</scope>
    <source>
        <strain evidence="10">IBRC-M 10813</strain>
    </source>
</reference>
<evidence type="ECO:0000256" key="1">
    <source>
        <dbReference type="ARBA" id="ARBA00004651"/>
    </source>
</evidence>
<evidence type="ECO:0000256" key="4">
    <source>
        <dbReference type="ARBA" id="ARBA00022692"/>
    </source>
</evidence>
<keyword evidence="3" id="KW-1003">Cell membrane</keyword>
<name>A0ABV8JK16_9BACL</name>
<feature type="compositionally biased region" description="Basic and acidic residues" evidence="7">
    <location>
        <begin position="214"/>
        <end position="223"/>
    </location>
</feature>
<dbReference type="PANTHER" id="PTHR34184:SF4">
    <property type="entry name" value="UPF0718 PROTEIN YCGR"/>
    <property type="match status" value="1"/>
</dbReference>
<dbReference type="Proteomes" id="UP001595843">
    <property type="component" value="Unassembled WGS sequence"/>
</dbReference>
<evidence type="ECO:0000256" key="5">
    <source>
        <dbReference type="ARBA" id="ARBA00022989"/>
    </source>
</evidence>
<dbReference type="EMBL" id="JBHSAP010000007">
    <property type="protein sequence ID" value="MFC4076304.1"/>
    <property type="molecule type" value="Genomic_DNA"/>
</dbReference>
<feature type="transmembrane region" description="Helical" evidence="8">
    <location>
        <begin position="53"/>
        <end position="79"/>
    </location>
</feature>
<evidence type="ECO:0000313" key="10">
    <source>
        <dbReference type="Proteomes" id="UP001595843"/>
    </source>
</evidence>
<dbReference type="PANTHER" id="PTHR34184">
    <property type="entry name" value="UPF0718 PROTEIN YCGR"/>
    <property type="match status" value="1"/>
</dbReference>
<keyword evidence="5 8" id="KW-1133">Transmembrane helix</keyword>
<keyword evidence="6 8" id="KW-0472">Membrane</keyword>
<comment type="caution">
    <text evidence="9">The sequence shown here is derived from an EMBL/GenBank/DDBJ whole genome shotgun (WGS) entry which is preliminary data.</text>
</comment>
<comment type="similarity">
    <text evidence="2">Belongs to the UPF0718 family.</text>
</comment>
<feature type="transmembrane region" description="Helical" evidence="8">
    <location>
        <begin position="247"/>
        <end position="267"/>
    </location>
</feature>
<evidence type="ECO:0000256" key="7">
    <source>
        <dbReference type="SAM" id="MobiDB-lite"/>
    </source>
</evidence>
<feature type="transmembrane region" description="Helical" evidence="8">
    <location>
        <begin position="132"/>
        <end position="156"/>
    </location>
</feature>
<feature type="transmembrane region" description="Helical" evidence="8">
    <location>
        <begin position="100"/>
        <end position="120"/>
    </location>
</feature>
<dbReference type="InterPro" id="IPR052923">
    <property type="entry name" value="UPF0718"/>
</dbReference>
<feature type="transmembrane region" description="Helical" evidence="8">
    <location>
        <begin position="12"/>
        <end position="33"/>
    </location>
</feature>
<accession>A0ABV8JK16</accession>
<keyword evidence="10" id="KW-1185">Reference proteome</keyword>
<dbReference type="Pfam" id="PF03773">
    <property type="entry name" value="ArsP_1"/>
    <property type="match status" value="1"/>
</dbReference>
<organism evidence="9 10">
    <name type="scientific">Salinithrix halophila</name>
    <dbReference type="NCBI Taxonomy" id="1485204"/>
    <lineage>
        <taxon>Bacteria</taxon>
        <taxon>Bacillati</taxon>
        <taxon>Bacillota</taxon>
        <taxon>Bacilli</taxon>
        <taxon>Bacillales</taxon>
        <taxon>Thermoactinomycetaceae</taxon>
        <taxon>Salinithrix</taxon>
    </lineage>
</organism>
<feature type="transmembrane region" description="Helical" evidence="8">
    <location>
        <begin position="274"/>
        <end position="290"/>
    </location>
</feature>
<dbReference type="RefSeq" id="WP_380703029.1">
    <property type="nucleotide sequence ID" value="NZ_JBHSAP010000007.1"/>
</dbReference>
<feature type="region of interest" description="Disordered" evidence="7">
    <location>
        <begin position="201"/>
        <end position="224"/>
    </location>
</feature>
<proteinExistence type="inferred from homology"/>
<feature type="transmembrane region" description="Helical" evidence="8">
    <location>
        <begin position="337"/>
        <end position="359"/>
    </location>
</feature>
<evidence type="ECO:0000313" key="9">
    <source>
        <dbReference type="EMBL" id="MFC4076304.1"/>
    </source>
</evidence>
<evidence type="ECO:0000256" key="6">
    <source>
        <dbReference type="ARBA" id="ARBA00023136"/>
    </source>
</evidence>
<comment type="subcellular location">
    <subcellularLocation>
        <location evidence="1">Cell membrane</location>
        <topology evidence="1">Multi-pass membrane protein</topology>
    </subcellularLocation>
</comment>
<feature type="transmembrane region" description="Helical" evidence="8">
    <location>
        <begin position="163"/>
        <end position="185"/>
    </location>
</feature>
<evidence type="ECO:0000256" key="2">
    <source>
        <dbReference type="ARBA" id="ARBA00006386"/>
    </source>
</evidence>
<dbReference type="InterPro" id="IPR005524">
    <property type="entry name" value="DUF318"/>
</dbReference>
<sequence length="361" mass="39760">MVKWIREFSVELTGLLVLGGFLSLLFFGFETIQNFNGLEPTNLLPSASPILESWITLFLSIFIEGIPFILIGVLVSGLIQVYVKEEALWQFIPRRPWLSIPLATCMGLALPVCECGIVPVARRLIGKGLPPYIAFTFLLAAPVINPVTIFSTYLAFGNDWGMTVARVGSVAVIASLMGVAFLLWFSKDLLKEEKLAEKWNDDHSQQSPHGVHSHGHDCGHSHESGTGNRIHHALYHGVFEFMNMGKYFITGALIAAGFQTFIGLGSIRDFAQNEWLAILLMMGLAFGLSLCSSADAFVAASFRSALGNVPLLAFLVYGPMMDLKNILMMTGSFKKRVVLFFFGGTTLLTLFFAGIWIFFVS</sequence>
<keyword evidence="4 8" id="KW-0812">Transmembrane</keyword>